<feature type="transmembrane region" description="Helical" evidence="9">
    <location>
        <begin position="261"/>
        <end position="278"/>
    </location>
</feature>
<evidence type="ECO:0000256" key="6">
    <source>
        <dbReference type="ARBA" id="ARBA00022989"/>
    </source>
</evidence>
<feature type="topological domain" description="Cytoplasmic" evidence="8">
    <location>
        <begin position="131"/>
        <end position="156"/>
    </location>
</feature>
<evidence type="ECO:0000256" key="9">
    <source>
        <dbReference type="SAM" id="Phobius"/>
    </source>
</evidence>
<feature type="transmembrane region" description="Helical" evidence="9">
    <location>
        <begin position="21"/>
        <end position="40"/>
    </location>
</feature>
<keyword evidence="5 8" id="KW-0812">Transmembrane</keyword>
<dbReference type="Proteomes" id="UP000780690">
    <property type="component" value="Unassembled WGS sequence"/>
</dbReference>
<dbReference type="SUPFAM" id="SSF103473">
    <property type="entry name" value="MFS general substrate transporter"/>
    <property type="match status" value="1"/>
</dbReference>
<dbReference type="CDD" id="cd06173">
    <property type="entry name" value="MFS_MefA_like"/>
    <property type="match status" value="1"/>
</dbReference>
<comment type="function">
    <text evidence="8">Component of an export pathway for enterobactin.</text>
</comment>
<feature type="topological domain" description="Periplasmic" evidence="8">
    <location>
        <begin position="43"/>
        <end position="55"/>
    </location>
</feature>
<evidence type="ECO:0000256" key="4">
    <source>
        <dbReference type="ARBA" id="ARBA00022519"/>
    </source>
</evidence>
<feature type="topological domain" description="Periplasmic" evidence="8">
    <location>
        <begin position="105"/>
        <end position="109"/>
    </location>
</feature>
<dbReference type="InterPro" id="IPR036259">
    <property type="entry name" value="MFS_trans_sf"/>
</dbReference>
<proteinExistence type="inferred from homology"/>
<feature type="topological domain" description="Cytoplasmic" evidence="8">
    <location>
        <begin position="400"/>
        <end position="416"/>
    </location>
</feature>
<dbReference type="RefSeq" id="WP_167139511.1">
    <property type="nucleotide sequence ID" value="NZ_VWXD01000004.1"/>
</dbReference>
<keyword evidence="2 8" id="KW-0813">Transport</keyword>
<feature type="transmembrane region" description="Helical" evidence="9">
    <location>
        <begin position="111"/>
        <end position="135"/>
    </location>
</feature>
<comment type="subcellular location">
    <subcellularLocation>
        <location evidence="8">Cell inner membrane</location>
        <topology evidence="8">Multi-pass membrane protein</topology>
    </subcellularLocation>
    <subcellularLocation>
        <location evidence="1">Cell membrane</location>
        <topology evidence="1">Multi-pass membrane protein</topology>
    </subcellularLocation>
</comment>
<evidence type="ECO:0000256" key="5">
    <source>
        <dbReference type="ARBA" id="ARBA00022692"/>
    </source>
</evidence>
<comment type="caution">
    <text evidence="11">The sequence shown here is derived from an EMBL/GenBank/DDBJ whole genome shotgun (WGS) entry which is preliminary data.</text>
</comment>
<feature type="topological domain" description="Periplasmic" evidence="8">
    <location>
        <position position="178"/>
    </location>
</feature>
<keyword evidence="7 8" id="KW-0472">Membrane</keyword>
<evidence type="ECO:0000256" key="8">
    <source>
        <dbReference type="HAMAP-Rule" id="MF_01436"/>
    </source>
</evidence>
<evidence type="ECO:0000313" key="12">
    <source>
        <dbReference type="Proteomes" id="UP000780690"/>
    </source>
</evidence>
<evidence type="ECO:0000259" key="10">
    <source>
        <dbReference type="PROSITE" id="PS50850"/>
    </source>
</evidence>
<dbReference type="PROSITE" id="PS50850">
    <property type="entry name" value="MFS"/>
    <property type="match status" value="1"/>
</dbReference>
<dbReference type="PANTHER" id="PTHR23513:SF9">
    <property type="entry name" value="ENTEROBACTIN EXPORTER ENTS"/>
    <property type="match status" value="1"/>
</dbReference>
<feature type="transmembrane region" description="Helical" evidence="9">
    <location>
        <begin position="313"/>
        <end position="336"/>
    </location>
</feature>
<feature type="transmembrane region" description="Helical" evidence="9">
    <location>
        <begin position="147"/>
        <end position="170"/>
    </location>
</feature>
<keyword evidence="6 8" id="KW-1133">Transmembrane helix</keyword>
<feature type="transmembrane region" description="Helical" evidence="9">
    <location>
        <begin position="290"/>
        <end position="307"/>
    </location>
</feature>
<evidence type="ECO:0000256" key="7">
    <source>
        <dbReference type="ARBA" id="ARBA00023136"/>
    </source>
</evidence>
<feature type="transmembrane region" description="Helical" evidence="9">
    <location>
        <begin position="52"/>
        <end position="72"/>
    </location>
</feature>
<dbReference type="HAMAP" id="MF_01436">
    <property type="entry name" value="MFS_EntS"/>
    <property type="match status" value="1"/>
</dbReference>
<gene>
    <name evidence="8 11" type="primary">entS</name>
    <name evidence="11" type="ORF">F3J38_14640</name>
</gene>
<accession>A0ABX0R1U8</accession>
<comment type="similarity">
    <text evidence="8">Belongs to the major facilitator superfamily. EntS (TC 2.A.1.38) family.</text>
</comment>
<evidence type="ECO:0000313" key="11">
    <source>
        <dbReference type="EMBL" id="NIF01286.1"/>
    </source>
</evidence>
<feature type="transmembrane region" description="Helical" evidence="9">
    <location>
        <begin position="84"/>
        <end position="105"/>
    </location>
</feature>
<feature type="topological domain" description="Cytoplasmic" evidence="8">
    <location>
        <begin position="200"/>
        <end position="218"/>
    </location>
</feature>
<dbReference type="InterPro" id="IPR020846">
    <property type="entry name" value="MFS_dom"/>
</dbReference>
<keyword evidence="4 8" id="KW-0997">Cell inner membrane</keyword>
<feature type="topological domain" description="Cytoplasmic" evidence="8">
    <location>
        <begin position="1"/>
        <end position="21"/>
    </location>
</feature>
<keyword evidence="3 8" id="KW-1003">Cell membrane</keyword>
<dbReference type="PANTHER" id="PTHR23513">
    <property type="entry name" value="INTEGRAL MEMBRANE EFFLUX PROTEIN-RELATED"/>
    <property type="match status" value="1"/>
</dbReference>
<dbReference type="Gene3D" id="1.20.1250.20">
    <property type="entry name" value="MFS general substrate transporter like domains"/>
    <property type="match status" value="1"/>
</dbReference>
<dbReference type="Pfam" id="PF05977">
    <property type="entry name" value="MFS_3"/>
    <property type="match status" value="1"/>
</dbReference>
<dbReference type="NCBIfam" id="NF007792">
    <property type="entry name" value="PRK10489.1"/>
    <property type="match status" value="1"/>
</dbReference>
<sequence length="416" mass="43478">MNKSSHFIDLSLLKTHAAFRAVFIARFISIVALGMLAVAVPVQIQQMTHSPLLVGLAVTLAASGMFIGLLTGGVLADRYERKKLILFARSTCGLGFVALAVNATLPEPSLIAVYLLGFWDGFFGAIGVTALLAATPALVGRENIMQAGAITMLTVRFGSILSPAIAGLVIAHGGVVWNYGLTAFGTLLTVLTLLKLPQLPPPPQPREHPLKSLAAGVQFLFASPIVGMVALIGALVTLASAVRVLYPALAPHWSVTANQLGMLYAAVPLGAAIGAFTSGKLKHAARPGQLVLGSAVAAFVALGLFSLMPNLPLALLCLVAFGYFSAINNLVQYAMIQLLTPDHLLGRINGLWTAQNVTGDAIGAAMIGAMGSWLLPPQAAAVFGFTAALLGVLMWLVMGRLRRYHPPAPELAEQAS</sequence>
<feature type="topological domain" description="Cytoplasmic" evidence="8">
    <location>
        <begin position="337"/>
        <end position="356"/>
    </location>
</feature>
<feature type="topological domain" description="Periplasmic" evidence="8">
    <location>
        <position position="378"/>
    </location>
</feature>
<keyword evidence="12" id="KW-1185">Reference proteome</keyword>
<feature type="transmembrane region" description="Helical" evidence="9">
    <location>
        <begin position="381"/>
        <end position="398"/>
    </location>
</feature>
<evidence type="ECO:0000256" key="2">
    <source>
        <dbReference type="ARBA" id="ARBA00022448"/>
    </source>
</evidence>
<feature type="topological domain" description="Periplasmic" evidence="8">
    <location>
        <begin position="308"/>
        <end position="313"/>
    </location>
</feature>
<feature type="domain" description="Major facilitator superfamily (MFS) profile" evidence="10">
    <location>
        <begin position="18"/>
        <end position="402"/>
    </location>
</feature>
<dbReference type="InterPro" id="IPR010290">
    <property type="entry name" value="TM_effector"/>
</dbReference>
<protein>
    <recommendedName>
        <fullName evidence="8">Enterobactin exporter EntS</fullName>
    </recommendedName>
</protein>
<feature type="topological domain" description="Periplasmic" evidence="8">
    <location>
        <begin position="240"/>
        <end position="256"/>
    </location>
</feature>
<reference evidence="11 12" key="1">
    <citation type="journal article" date="2019" name="bioRxiv">
        <title>Bacteria contribute to plant secondary compound degradation in a generalist herbivore system.</title>
        <authorList>
            <person name="Francoeur C.B."/>
            <person name="Khadempour L."/>
            <person name="Moreira-Soto R.D."/>
            <person name="Gotting K."/>
            <person name="Book A.J."/>
            <person name="Pinto-Tomas A.A."/>
            <person name="Keefover-Ring K."/>
            <person name="Currie C.R."/>
        </authorList>
    </citation>
    <scope>NUCLEOTIDE SEQUENCE [LARGE SCALE GENOMIC DNA]</scope>
    <source>
        <strain evidence="11 12">Acro-805</strain>
    </source>
</reference>
<name>A0ABX0R1U8_9GAMM</name>
<evidence type="ECO:0000256" key="1">
    <source>
        <dbReference type="ARBA" id="ARBA00004651"/>
    </source>
</evidence>
<feature type="topological domain" description="Cytoplasmic" evidence="8">
    <location>
        <begin position="278"/>
        <end position="287"/>
    </location>
</feature>
<dbReference type="EMBL" id="VWXD01000004">
    <property type="protein sequence ID" value="NIF01286.1"/>
    <property type="molecule type" value="Genomic_DNA"/>
</dbReference>
<evidence type="ECO:0000256" key="3">
    <source>
        <dbReference type="ARBA" id="ARBA00022475"/>
    </source>
</evidence>
<dbReference type="InterPro" id="IPR023722">
    <property type="entry name" value="Enterobactin_exp_EntS"/>
</dbReference>
<organism evidence="11 12">
    <name type="scientific">Candidatus Pantoea formicae</name>
    <dbReference type="NCBI Taxonomy" id="2608355"/>
    <lineage>
        <taxon>Bacteria</taxon>
        <taxon>Pseudomonadati</taxon>
        <taxon>Pseudomonadota</taxon>
        <taxon>Gammaproteobacteria</taxon>
        <taxon>Enterobacterales</taxon>
        <taxon>Erwiniaceae</taxon>
        <taxon>Pantoea</taxon>
    </lineage>
</organism>
<feature type="transmembrane region" description="Helical" evidence="9">
    <location>
        <begin position="217"/>
        <end position="241"/>
    </location>
</feature>
<feature type="topological domain" description="Cytoplasmic" evidence="8">
    <location>
        <begin position="77"/>
        <end position="83"/>
    </location>
</feature>